<accession>A0A8S3XRR0</accession>
<protein>
    <submittedName>
        <fullName evidence="2">(apollo) hypothetical protein</fullName>
    </submittedName>
</protein>
<dbReference type="EMBL" id="CAJQZP010001262">
    <property type="protein sequence ID" value="CAG5034169.1"/>
    <property type="molecule type" value="Genomic_DNA"/>
</dbReference>
<gene>
    <name evidence="2" type="ORF">PAPOLLO_LOCUS20287</name>
</gene>
<evidence type="ECO:0000256" key="1">
    <source>
        <dbReference type="SAM" id="MobiDB-lite"/>
    </source>
</evidence>
<evidence type="ECO:0000313" key="2">
    <source>
        <dbReference type="EMBL" id="CAG5034169.1"/>
    </source>
</evidence>
<feature type="compositionally biased region" description="Basic residues" evidence="1">
    <location>
        <begin position="92"/>
        <end position="101"/>
    </location>
</feature>
<organism evidence="2 3">
    <name type="scientific">Parnassius apollo</name>
    <name type="common">Apollo butterfly</name>
    <name type="synonym">Papilio apollo</name>
    <dbReference type="NCBI Taxonomy" id="110799"/>
    <lineage>
        <taxon>Eukaryota</taxon>
        <taxon>Metazoa</taxon>
        <taxon>Ecdysozoa</taxon>
        <taxon>Arthropoda</taxon>
        <taxon>Hexapoda</taxon>
        <taxon>Insecta</taxon>
        <taxon>Pterygota</taxon>
        <taxon>Neoptera</taxon>
        <taxon>Endopterygota</taxon>
        <taxon>Lepidoptera</taxon>
        <taxon>Glossata</taxon>
        <taxon>Ditrysia</taxon>
        <taxon>Papilionoidea</taxon>
        <taxon>Papilionidae</taxon>
        <taxon>Parnassiinae</taxon>
        <taxon>Parnassini</taxon>
        <taxon>Parnassius</taxon>
        <taxon>Parnassius</taxon>
    </lineage>
</organism>
<proteinExistence type="predicted"/>
<feature type="region of interest" description="Disordered" evidence="1">
    <location>
        <begin position="44"/>
        <end position="101"/>
    </location>
</feature>
<dbReference type="Proteomes" id="UP000691718">
    <property type="component" value="Unassembled WGS sequence"/>
</dbReference>
<evidence type="ECO:0000313" key="3">
    <source>
        <dbReference type="Proteomes" id="UP000691718"/>
    </source>
</evidence>
<reference evidence="2" key="1">
    <citation type="submission" date="2021-04" db="EMBL/GenBank/DDBJ databases">
        <authorList>
            <person name="Tunstrom K."/>
        </authorList>
    </citation>
    <scope>NUCLEOTIDE SEQUENCE</scope>
</reference>
<dbReference type="AlphaFoldDB" id="A0A8S3XRR0"/>
<keyword evidence="3" id="KW-1185">Reference proteome</keyword>
<comment type="caution">
    <text evidence="2">The sequence shown here is derived from an EMBL/GenBank/DDBJ whole genome shotgun (WGS) entry which is preliminary data.</text>
</comment>
<feature type="compositionally biased region" description="Low complexity" evidence="1">
    <location>
        <begin position="64"/>
        <end position="91"/>
    </location>
</feature>
<sequence length="179" mass="20918">MPQIAGAGYPVSMHAQPPHAYMSGPPPMPMQVRQHQMPVVVMPYRSKATDRVFKRKKPRRPEYYSDQSSCESSSTSDADYSSSSEFQFRGSRGSKKRWLKKKKKRNVLTPVISYVTRSGRVVYQKKIKKENPSDWLQMGRRKIPFDLQQNSRQVDTGSAEITVRDLKKQFRLKKYRHRH</sequence>
<name>A0A8S3XRR0_PARAO</name>
<dbReference type="OrthoDB" id="6932174at2759"/>